<protein>
    <submittedName>
        <fullName evidence="1">Uncharacterized protein</fullName>
    </submittedName>
</protein>
<accession>D0W5Z2</accession>
<comment type="caution">
    <text evidence="1">The sequence shown here is derived from an EMBL/GenBank/DDBJ whole genome shotgun (WGS) entry which is preliminary data.</text>
</comment>
<dbReference type="STRING" id="546262.NEICINOT_05118"/>
<organism evidence="1 2">
    <name type="scientific">Neisseria cinerea ATCC 14685</name>
    <dbReference type="NCBI Taxonomy" id="546262"/>
    <lineage>
        <taxon>Bacteria</taxon>
        <taxon>Pseudomonadati</taxon>
        <taxon>Pseudomonadota</taxon>
        <taxon>Betaproteobacteria</taxon>
        <taxon>Neisseriales</taxon>
        <taxon>Neisseriaceae</taxon>
        <taxon>Neisseria</taxon>
    </lineage>
</organism>
<name>D0W5Z2_NEICI</name>
<dbReference type="EMBL" id="ACDY02000020">
    <property type="protein sequence ID" value="EEZ70773.1"/>
    <property type="molecule type" value="Genomic_DNA"/>
</dbReference>
<evidence type="ECO:0000313" key="2">
    <source>
        <dbReference type="Proteomes" id="UP000003294"/>
    </source>
</evidence>
<sequence>MGAAFRSGCFPNAKKSAVSDGAERAAVCPVTVAAAVFGRQVQGRHRRGKRESGGFVFKGELDMGFSRFRGFFQAQLDLLLLAQEVAPVAFFIPVAPVQLDGVLDALAAVAALQIVFAAIFVAPPADALGVFGEYGEFFRHDMCLVFFIG</sequence>
<proteinExistence type="predicted"/>
<dbReference type="AlphaFoldDB" id="D0W5Z2"/>
<gene>
    <name evidence="1" type="ORF">NEICINOT_05118</name>
</gene>
<reference evidence="1 2" key="1">
    <citation type="submission" date="2009-10" db="EMBL/GenBank/DDBJ databases">
        <authorList>
            <person name="Weinstock G."/>
            <person name="Sodergren E."/>
            <person name="Clifton S."/>
            <person name="Fulton L."/>
            <person name="Fulton B."/>
            <person name="Courtney L."/>
            <person name="Fronick C."/>
            <person name="Harrison M."/>
            <person name="Strong C."/>
            <person name="Farmer C."/>
            <person name="Delahaunty K."/>
            <person name="Markovic C."/>
            <person name="Hall O."/>
            <person name="Minx P."/>
            <person name="Tomlinson C."/>
            <person name="Mitreva M."/>
            <person name="Nelson J."/>
            <person name="Hou S."/>
            <person name="Wollam A."/>
            <person name="Pepin K.H."/>
            <person name="Johnson M."/>
            <person name="Bhonagiri V."/>
            <person name="Nash W.E."/>
            <person name="Warren W."/>
            <person name="Chinwalla A."/>
            <person name="Mardis E.R."/>
            <person name="Wilson R.K."/>
        </authorList>
    </citation>
    <scope>NUCLEOTIDE SEQUENCE [LARGE SCALE GENOMIC DNA]</scope>
    <source>
        <strain evidence="1 2">ATCC 14685</strain>
    </source>
</reference>
<dbReference type="Proteomes" id="UP000003294">
    <property type="component" value="Unassembled WGS sequence"/>
</dbReference>
<evidence type="ECO:0000313" key="1">
    <source>
        <dbReference type="EMBL" id="EEZ70773.1"/>
    </source>
</evidence>